<evidence type="ECO:0000256" key="2">
    <source>
        <dbReference type="SAM" id="Phobius"/>
    </source>
</evidence>
<dbReference type="EMBL" id="RSCD01000014">
    <property type="protein sequence ID" value="RSH89303.1"/>
    <property type="molecule type" value="Genomic_DNA"/>
</dbReference>
<keyword evidence="2" id="KW-0812">Transmembrane</keyword>
<dbReference type="PANTHER" id="PTHR40465:SF1">
    <property type="entry name" value="DUF6534 DOMAIN-CONTAINING PROTEIN"/>
    <property type="match status" value="1"/>
</dbReference>
<keyword evidence="2" id="KW-1133">Transmembrane helix</keyword>
<gene>
    <name evidence="4" type="ORF">EHS25_002415</name>
</gene>
<evidence type="ECO:0000256" key="1">
    <source>
        <dbReference type="SAM" id="MobiDB-lite"/>
    </source>
</evidence>
<feature type="domain" description="DUF6534" evidence="3">
    <location>
        <begin position="183"/>
        <end position="268"/>
    </location>
</feature>
<comment type="caution">
    <text evidence="4">The sequence shown here is derived from an EMBL/GenBank/DDBJ whole genome shotgun (WGS) entry which is preliminary data.</text>
</comment>
<evidence type="ECO:0000313" key="5">
    <source>
        <dbReference type="Proteomes" id="UP000279259"/>
    </source>
</evidence>
<evidence type="ECO:0000259" key="3">
    <source>
        <dbReference type="Pfam" id="PF20152"/>
    </source>
</evidence>
<dbReference type="Pfam" id="PF20152">
    <property type="entry name" value="DUF6534"/>
    <property type="match status" value="1"/>
</dbReference>
<organism evidence="4 5">
    <name type="scientific">Saitozyma podzolica</name>
    <dbReference type="NCBI Taxonomy" id="1890683"/>
    <lineage>
        <taxon>Eukaryota</taxon>
        <taxon>Fungi</taxon>
        <taxon>Dikarya</taxon>
        <taxon>Basidiomycota</taxon>
        <taxon>Agaricomycotina</taxon>
        <taxon>Tremellomycetes</taxon>
        <taxon>Tremellales</taxon>
        <taxon>Trimorphomycetaceae</taxon>
        <taxon>Saitozyma</taxon>
    </lineage>
</organism>
<keyword evidence="2" id="KW-0472">Membrane</keyword>
<feature type="transmembrane region" description="Helical" evidence="2">
    <location>
        <begin position="31"/>
        <end position="53"/>
    </location>
</feature>
<feature type="transmembrane region" description="Helical" evidence="2">
    <location>
        <begin position="65"/>
        <end position="93"/>
    </location>
</feature>
<dbReference type="OrthoDB" id="2562480at2759"/>
<sequence length="367" mass="40666">MSTNATEAAIAAEAAAKIALTAKPGISFGSYILGMWLDAIMGGIMITQLITYFSHSRNERWLIRIIVYWITVISTAFTVFIVVMNFHFFVYGFGSYLPFESVDWIGWPPLMDSFISTGVQAFYVDRAYRLNGKNKGLLIVLIALLVASFGAAIGTKIKFGLLDAESDAAQIDPFVWTWLGTCMAADILITTAVAYGLHKSRTGWSSTDALVQRLILLSAETQLPPALVTLGFLVEFCIDPPSSLGVFFECFQSKVYCIGLLYVLNHRFHLQRGDDFAGTTHERRGGKSNTFALGSAALQQATVNVTTDTYVETFQMQPERFRINRSNTTDKEDLDSEHDSNHHLDKDSIQIDYSSSRTGLTDASHQV</sequence>
<dbReference type="AlphaFoldDB" id="A0A427YE22"/>
<accession>A0A427YE22</accession>
<feature type="region of interest" description="Disordered" evidence="1">
    <location>
        <begin position="324"/>
        <end position="348"/>
    </location>
</feature>
<proteinExistence type="predicted"/>
<reference evidence="4 5" key="1">
    <citation type="submission" date="2018-11" db="EMBL/GenBank/DDBJ databases">
        <title>Genome sequence of Saitozyma podzolica DSM 27192.</title>
        <authorList>
            <person name="Aliyu H."/>
            <person name="Gorte O."/>
            <person name="Ochsenreither K."/>
        </authorList>
    </citation>
    <scope>NUCLEOTIDE SEQUENCE [LARGE SCALE GENOMIC DNA]</scope>
    <source>
        <strain evidence="4 5">DSM 27192</strain>
    </source>
</reference>
<dbReference type="Proteomes" id="UP000279259">
    <property type="component" value="Unassembled WGS sequence"/>
</dbReference>
<dbReference type="PANTHER" id="PTHR40465">
    <property type="entry name" value="CHROMOSOME 1, WHOLE GENOME SHOTGUN SEQUENCE"/>
    <property type="match status" value="1"/>
</dbReference>
<keyword evidence="5" id="KW-1185">Reference proteome</keyword>
<evidence type="ECO:0000313" key="4">
    <source>
        <dbReference type="EMBL" id="RSH89303.1"/>
    </source>
</evidence>
<dbReference type="InterPro" id="IPR045339">
    <property type="entry name" value="DUF6534"/>
</dbReference>
<protein>
    <recommendedName>
        <fullName evidence="3">DUF6534 domain-containing protein</fullName>
    </recommendedName>
</protein>
<name>A0A427YE22_9TREE</name>
<dbReference type="STRING" id="1890683.A0A427YE22"/>
<feature type="transmembrane region" description="Helical" evidence="2">
    <location>
        <begin position="175"/>
        <end position="197"/>
    </location>
</feature>
<feature type="compositionally biased region" description="Basic and acidic residues" evidence="1">
    <location>
        <begin position="337"/>
        <end position="348"/>
    </location>
</feature>
<feature type="transmembrane region" description="Helical" evidence="2">
    <location>
        <begin position="136"/>
        <end position="155"/>
    </location>
</feature>
<feature type="transmembrane region" description="Helical" evidence="2">
    <location>
        <begin position="105"/>
        <end position="124"/>
    </location>
</feature>